<dbReference type="AlphaFoldDB" id="A0AAE7DCV9"/>
<evidence type="ECO:0000259" key="1">
    <source>
        <dbReference type="Pfam" id="PF19263"/>
    </source>
</evidence>
<dbReference type="Pfam" id="PF19263">
    <property type="entry name" value="DUF5906"/>
    <property type="match status" value="1"/>
</dbReference>
<dbReference type="Proteomes" id="UP000501367">
    <property type="component" value="Chromosome"/>
</dbReference>
<name>A0AAE7DCV9_9PSED</name>
<feature type="domain" description="NrS-1 polymerase-like helicase" evidence="1">
    <location>
        <begin position="156"/>
        <end position="254"/>
    </location>
</feature>
<dbReference type="RefSeq" id="WP_168757424.1">
    <property type="nucleotide sequence ID" value="NZ_CP051487.1"/>
</dbReference>
<evidence type="ECO:0000313" key="3">
    <source>
        <dbReference type="Proteomes" id="UP000501367"/>
    </source>
</evidence>
<reference evidence="2 3" key="1">
    <citation type="submission" date="2020-04" db="EMBL/GenBank/DDBJ databases">
        <authorList>
            <person name="Yao Y."/>
            <person name="He Z."/>
        </authorList>
    </citation>
    <scope>NUCLEOTIDE SEQUENCE [LARGE SCALE GENOMIC DNA]</scope>
    <source>
        <strain evidence="2 3">CY-1</strain>
    </source>
</reference>
<gene>
    <name evidence="2" type="ORF">HGP31_07830</name>
</gene>
<dbReference type="GeneID" id="72193479"/>
<evidence type="ECO:0000313" key="2">
    <source>
        <dbReference type="EMBL" id="QJC78222.1"/>
    </source>
</evidence>
<proteinExistence type="predicted"/>
<dbReference type="InterPro" id="IPR045455">
    <property type="entry name" value="NrS-1_pol-like_helicase"/>
</dbReference>
<organism evidence="2 3">
    <name type="scientific">Pseudomonas umsongensis</name>
    <dbReference type="NCBI Taxonomy" id="198618"/>
    <lineage>
        <taxon>Bacteria</taxon>
        <taxon>Pseudomonadati</taxon>
        <taxon>Pseudomonadota</taxon>
        <taxon>Gammaproteobacteria</taxon>
        <taxon>Pseudomonadales</taxon>
        <taxon>Pseudomonadaceae</taxon>
        <taxon>Pseudomonas</taxon>
    </lineage>
</organism>
<dbReference type="EMBL" id="CP051487">
    <property type="protein sequence ID" value="QJC78222.1"/>
    <property type="molecule type" value="Genomic_DNA"/>
</dbReference>
<accession>A0AAE7DCV9</accession>
<protein>
    <recommendedName>
        <fullName evidence="1">NrS-1 polymerase-like helicase domain-containing protein</fullName>
    </recommendedName>
</protein>
<sequence length="436" mass="49359">MAFNIETGEYMSRESFIEFLRDSPEYGTVDIGTADKPKRVSCGEPWWNYPMSCKITADRIVMEPTSLTEEEERAAWEGTPLHGTYNRWHILKRDRVEPNMSATLVDIQILTDHLLYISGYEPAAVDHFMNWLAQLYQFPQYKLRTANFWYSRCNYVGKSMLIDLLKPVYGGEPLVTECEGSAVGGQFTSLLKDGILRLFNELPASLDKARFEVLKTLVSEKSRKSEDKGRDARIVKNTVNLILCTNHADALPMAMGDPRFNVFRCDEPRKTDSYYKELADWIAGPGPELLAGVLAQWKFPTDWNCTSGGRMAPQTTAAEMVQREARSPLVNFIEELITGQQAPFDKDIGRSNQLIEQLGTSYPANTRSMKITSQTLADALRKLGAVKIGSGTAAKDNAWCWRYQSDWLGVRLKEWKAYLDNNAGRPFTVPEVVSDE</sequence>
<dbReference type="KEGG" id="pum:HGP31_07830"/>